<proteinExistence type="predicted"/>
<protein>
    <recommendedName>
        <fullName evidence="1">F-box domain-containing protein</fullName>
    </recommendedName>
</protein>
<keyword evidence="3" id="KW-1185">Reference proteome</keyword>
<dbReference type="RefSeq" id="XP_024779501.1">
    <property type="nucleotide sequence ID" value="XM_024922515.1"/>
</dbReference>
<evidence type="ECO:0000313" key="3">
    <source>
        <dbReference type="Proteomes" id="UP000241690"/>
    </source>
</evidence>
<organism evidence="2 3">
    <name type="scientific">Trichoderma harzianum CBS 226.95</name>
    <dbReference type="NCBI Taxonomy" id="983964"/>
    <lineage>
        <taxon>Eukaryota</taxon>
        <taxon>Fungi</taxon>
        <taxon>Dikarya</taxon>
        <taxon>Ascomycota</taxon>
        <taxon>Pezizomycotina</taxon>
        <taxon>Sordariomycetes</taxon>
        <taxon>Hypocreomycetidae</taxon>
        <taxon>Hypocreales</taxon>
        <taxon>Hypocreaceae</taxon>
        <taxon>Trichoderma</taxon>
    </lineage>
</organism>
<accession>A0A2T4ARW6</accession>
<dbReference type="AlphaFoldDB" id="A0A2T4ARW6"/>
<dbReference type="Proteomes" id="UP000241690">
    <property type="component" value="Unassembled WGS sequence"/>
</dbReference>
<name>A0A2T4ARW6_TRIHA</name>
<evidence type="ECO:0000313" key="2">
    <source>
        <dbReference type="EMBL" id="PTB59824.1"/>
    </source>
</evidence>
<dbReference type="GeneID" id="36631098"/>
<sequence length="380" mass="43610">MHCLRFLCRLLGKGRHHHRDHDQDNPNAVILQLPLDLLLLITDQLALHDKFLLSHTCKTLRQVTCQDWAIEVSRLSFEDQIGFWAGLAYSLPNRWACLKCCQLHPIDTSDVPRAYWAISARDVPCTVDMSRGVEIEAYSVQHYHVQFALKLSRLGNIHRRYLKALMKPYTCTRKSPIPPLAESYTAEPRIINKRFILREEWKFRNNTSSAIPIFPDEHDLFPSVCPHMDMLYGGPARSRFRKESSIRQMGMRQLEEHVLLKEVTLLEEGIASACESPGQWIFNSCLHCATDIAVMISTDEREGTIRAWHDFGIEGSPMDISWKAHVRDQHAYWLDLGPYLDYPHGSIRELWLEGASHGTGTGQSTLRSVFKKPIDGLSKV</sequence>
<gene>
    <name evidence="2" type="ORF">M431DRAFT_76941</name>
</gene>
<evidence type="ECO:0000259" key="1">
    <source>
        <dbReference type="Pfam" id="PF00646"/>
    </source>
</evidence>
<dbReference type="EMBL" id="KZ679676">
    <property type="protein sequence ID" value="PTB59824.1"/>
    <property type="molecule type" value="Genomic_DNA"/>
</dbReference>
<reference evidence="2 3" key="1">
    <citation type="submission" date="2016-07" db="EMBL/GenBank/DDBJ databases">
        <title>Multiple horizontal gene transfer events from other fungi enriched the ability of initially mycotrophic Trichoderma (Ascomycota) to feed on dead plant biomass.</title>
        <authorList>
            <consortium name="DOE Joint Genome Institute"/>
            <person name="Aerts A."/>
            <person name="Atanasova L."/>
            <person name="Chenthamara K."/>
            <person name="Zhang J."/>
            <person name="Grujic M."/>
            <person name="Henrissat B."/>
            <person name="Kuo A."/>
            <person name="Salamov A."/>
            <person name="Lipzen A."/>
            <person name="Labutti K."/>
            <person name="Barry K."/>
            <person name="Miao Y."/>
            <person name="Rahimi M.J."/>
            <person name="Shen Q."/>
            <person name="Grigoriev I.V."/>
            <person name="Kubicek C.P."/>
            <person name="Druzhinina I.S."/>
        </authorList>
    </citation>
    <scope>NUCLEOTIDE SEQUENCE [LARGE SCALE GENOMIC DNA]</scope>
    <source>
        <strain evidence="2 3">CBS 226.95</strain>
    </source>
</reference>
<dbReference type="STRING" id="983964.A0A2T4ARW6"/>
<dbReference type="Pfam" id="PF00646">
    <property type="entry name" value="F-box"/>
    <property type="match status" value="1"/>
</dbReference>
<feature type="domain" description="F-box" evidence="1">
    <location>
        <begin position="30"/>
        <end position="64"/>
    </location>
</feature>
<dbReference type="InterPro" id="IPR001810">
    <property type="entry name" value="F-box_dom"/>
</dbReference>